<dbReference type="RefSeq" id="WP_274735690.1">
    <property type="nucleotide sequence ID" value="NZ_CP114203.1"/>
</dbReference>
<evidence type="ECO:0000313" key="2">
    <source>
        <dbReference type="EMBL" id="WAU06926.1"/>
    </source>
</evidence>
<feature type="compositionally biased region" description="Low complexity" evidence="1">
    <location>
        <begin position="124"/>
        <end position="146"/>
    </location>
</feature>
<dbReference type="GeneID" id="301334632"/>
<organism evidence="2 3">
    <name type="scientific">Streptomyces nigrescens</name>
    <dbReference type="NCBI Taxonomy" id="1920"/>
    <lineage>
        <taxon>Bacteria</taxon>
        <taxon>Bacillati</taxon>
        <taxon>Actinomycetota</taxon>
        <taxon>Actinomycetes</taxon>
        <taxon>Kitasatosporales</taxon>
        <taxon>Streptomycetaceae</taxon>
        <taxon>Streptomyces</taxon>
    </lineage>
</organism>
<gene>
    <name evidence="2" type="ORF">STRNI_005480</name>
</gene>
<sequence>MRTISTLRWVNGAGALIPALTATAPEPDRSGGDLNLPIPIPIPMPGDEAALVTAAGPAPASGTTTPPPAPHRTHPSHAPYGNGNGNADAALRRTTAADSPAGRSPLPVRGESARYFRTGGTAGQVGTAGAVPAPAPGAGRRPVPAGTRFRGIRTEFPCADGDITETAGVESPISRSWNGNCVLRGAGRSLDNGSATMTAARFTGTRPAAFIAAEFSNKA</sequence>
<feature type="region of interest" description="Disordered" evidence="1">
    <location>
        <begin position="55"/>
        <end position="88"/>
    </location>
</feature>
<reference evidence="2 3" key="1">
    <citation type="submission" date="2022-12" db="EMBL/GenBank/DDBJ databases">
        <authorList>
            <person name="Ruckert C."/>
            <person name="Busche T."/>
            <person name="Kalinowski J."/>
            <person name="Wittmann C."/>
        </authorList>
    </citation>
    <scope>NUCLEOTIDE SEQUENCE [LARGE SCALE GENOMIC DNA]</scope>
    <source>
        <strain evidence="2 3">DSM 40276</strain>
    </source>
</reference>
<evidence type="ECO:0000313" key="3">
    <source>
        <dbReference type="Proteomes" id="UP001210169"/>
    </source>
</evidence>
<accession>A0ABY7JBB0</accession>
<protein>
    <submittedName>
        <fullName evidence="2">Uncharacterized protein</fullName>
    </submittedName>
</protein>
<keyword evidence="3" id="KW-1185">Reference proteome</keyword>
<name>A0ABY7JBB0_STRNI</name>
<feature type="compositionally biased region" description="Low complexity" evidence="1">
    <location>
        <begin position="55"/>
        <end position="64"/>
    </location>
</feature>
<evidence type="ECO:0000256" key="1">
    <source>
        <dbReference type="SAM" id="MobiDB-lite"/>
    </source>
</evidence>
<proteinExistence type="predicted"/>
<feature type="region of interest" description="Disordered" evidence="1">
    <location>
        <begin position="120"/>
        <end position="146"/>
    </location>
</feature>
<dbReference type="EMBL" id="CP114203">
    <property type="protein sequence ID" value="WAU06926.1"/>
    <property type="molecule type" value="Genomic_DNA"/>
</dbReference>
<dbReference type="Proteomes" id="UP001210169">
    <property type="component" value="Chromosome"/>
</dbReference>